<gene>
    <name evidence="2" type="ORF">M407DRAFT_12313</name>
</gene>
<proteinExistence type="predicted"/>
<dbReference type="GO" id="GO:0008716">
    <property type="term" value="F:D-alanine-D-alanine ligase activity"/>
    <property type="evidence" value="ECO:0007669"/>
    <property type="project" value="InterPro"/>
</dbReference>
<dbReference type="STRING" id="1051891.A0A0C3L7N3"/>
<dbReference type="Gene3D" id="3.30.470.20">
    <property type="entry name" value="ATP-grasp fold, B domain"/>
    <property type="match status" value="1"/>
</dbReference>
<feature type="domain" description="D-alanine--D-alanine ligase C-terminal" evidence="1">
    <location>
        <begin position="109"/>
        <end position="207"/>
    </location>
</feature>
<accession>A0A0C3L7N3</accession>
<dbReference type="Pfam" id="PF07478">
    <property type="entry name" value="Dala_Dala_lig_C"/>
    <property type="match status" value="1"/>
</dbReference>
<dbReference type="Gene3D" id="3.30.1490.20">
    <property type="entry name" value="ATP-grasp fold, A domain"/>
    <property type="match status" value="1"/>
</dbReference>
<evidence type="ECO:0000313" key="3">
    <source>
        <dbReference type="Proteomes" id="UP000054248"/>
    </source>
</evidence>
<dbReference type="Proteomes" id="UP000054248">
    <property type="component" value="Unassembled WGS sequence"/>
</dbReference>
<reference evidence="3" key="2">
    <citation type="submission" date="2015-01" db="EMBL/GenBank/DDBJ databases">
        <title>Evolutionary Origins and Diversification of the Mycorrhizal Mutualists.</title>
        <authorList>
            <consortium name="DOE Joint Genome Institute"/>
            <consortium name="Mycorrhizal Genomics Consortium"/>
            <person name="Kohler A."/>
            <person name="Kuo A."/>
            <person name="Nagy L.G."/>
            <person name="Floudas D."/>
            <person name="Copeland A."/>
            <person name="Barry K.W."/>
            <person name="Cichocki N."/>
            <person name="Veneault-Fourrey C."/>
            <person name="LaButti K."/>
            <person name="Lindquist E.A."/>
            <person name="Lipzen A."/>
            <person name="Lundell T."/>
            <person name="Morin E."/>
            <person name="Murat C."/>
            <person name="Riley R."/>
            <person name="Ohm R."/>
            <person name="Sun H."/>
            <person name="Tunlid A."/>
            <person name="Henrissat B."/>
            <person name="Grigoriev I.V."/>
            <person name="Hibbett D.S."/>
            <person name="Martin F."/>
        </authorList>
    </citation>
    <scope>NUCLEOTIDE SEQUENCE [LARGE SCALE GENOMIC DNA]</scope>
    <source>
        <strain evidence="3">MUT 4182</strain>
    </source>
</reference>
<protein>
    <recommendedName>
        <fullName evidence="1">D-alanine--D-alanine ligase C-terminal domain-containing protein</fullName>
    </recommendedName>
</protein>
<dbReference type="OrthoDB" id="2013972at2759"/>
<evidence type="ECO:0000259" key="1">
    <source>
        <dbReference type="Pfam" id="PF07478"/>
    </source>
</evidence>
<name>A0A0C3L7N3_9AGAM</name>
<dbReference type="InterPro" id="IPR013815">
    <property type="entry name" value="ATP_grasp_subdomain_1"/>
</dbReference>
<evidence type="ECO:0000313" key="2">
    <source>
        <dbReference type="EMBL" id="KIO17527.1"/>
    </source>
</evidence>
<dbReference type="HOGENOM" id="CLU_1070360_0_0_1"/>
<dbReference type="AlphaFoldDB" id="A0A0C3L7N3"/>
<keyword evidence="3" id="KW-1185">Reference proteome</keyword>
<dbReference type="SUPFAM" id="SSF56059">
    <property type="entry name" value="Glutathione synthetase ATP-binding domain-like"/>
    <property type="match status" value="1"/>
</dbReference>
<dbReference type="InterPro" id="IPR011095">
    <property type="entry name" value="Dala_Dala_lig_C"/>
</dbReference>
<organism evidence="2 3">
    <name type="scientific">Tulasnella calospora MUT 4182</name>
    <dbReference type="NCBI Taxonomy" id="1051891"/>
    <lineage>
        <taxon>Eukaryota</taxon>
        <taxon>Fungi</taxon>
        <taxon>Dikarya</taxon>
        <taxon>Basidiomycota</taxon>
        <taxon>Agaricomycotina</taxon>
        <taxon>Agaricomycetes</taxon>
        <taxon>Cantharellales</taxon>
        <taxon>Tulasnellaceae</taxon>
        <taxon>Tulasnella</taxon>
    </lineage>
</organism>
<dbReference type="GO" id="GO:0005524">
    <property type="term" value="F:ATP binding"/>
    <property type="evidence" value="ECO:0007669"/>
    <property type="project" value="InterPro"/>
</dbReference>
<sequence>MFDEKTDNLAKGLTYKECSIYESDENIELDAETMRKLGYEVDLVGNLEAAVKRLASDPLPDWDDWIQGHAGGPAAGPAGRFPWNVPSLDSGYSDERSPAQSAINSSPYVHALQTYPLFVKPSYDGGSRKIGTVNKVISPADLEPAVNSLRQQFPDQEVLIEPFLSSAEMTITIIGTGPGVHVIGAREMSWPKGNQWEDQDYYSFERKTGAEEAWSDYSHPSLTDPRIMKARAPSTQLALHPSSTAHSRNHTQLVLYLWIL</sequence>
<reference evidence="2 3" key="1">
    <citation type="submission" date="2014-04" db="EMBL/GenBank/DDBJ databases">
        <authorList>
            <consortium name="DOE Joint Genome Institute"/>
            <person name="Kuo A."/>
            <person name="Girlanda M."/>
            <person name="Perotto S."/>
            <person name="Kohler A."/>
            <person name="Nagy L.G."/>
            <person name="Floudas D."/>
            <person name="Copeland A."/>
            <person name="Barry K.W."/>
            <person name="Cichocki N."/>
            <person name="Veneault-Fourrey C."/>
            <person name="LaButti K."/>
            <person name="Lindquist E.A."/>
            <person name="Lipzen A."/>
            <person name="Lundell T."/>
            <person name="Morin E."/>
            <person name="Murat C."/>
            <person name="Sun H."/>
            <person name="Tunlid A."/>
            <person name="Henrissat B."/>
            <person name="Grigoriev I.V."/>
            <person name="Hibbett D.S."/>
            <person name="Martin F."/>
            <person name="Nordberg H.P."/>
            <person name="Cantor M.N."/>
            <person name="Hua S.X."/>
        </authorList>
    </citation>
    <scope>NUCLEOTIDE SEQUENCE [LARGE SCALE GENOMIC DNA]</scope>
    <source>
        <strain evidence="2 3">MUT 4182</strain>
    </source>
</reference>
<dbReference type="EMBL" id="KN823372">
    <property type="protein sequence ID" value="KIO17527.1"/>
    <property type="molecule type" value="Genomic_DNA"/>
</dbReference>